<reference evidence="15 16" key="1">
    <citation type="submission" date="2019-06" db="EMBL/GenBank/DDBJ databases">
        <title>Sequencing the genomes of 1000 actinobacteria strains.</title>
        <authorList>
            <person name="Klenk H.-P."/>
        </authorList>
    </citation>
    <scope>NUCLEOTIDE SEQUENCE [LARGE SCALE GENOMIC DNA]</scope>
    <source>
        <strain evidence="15 16">DSM 45928</strain>
    </source>
</reference>
<dbReference type="SUPFAM" id="SSF158472">
    <property type="entry name" value="HAMP domain-like"/>
    <property type="match status" value="1"/>
</dbReference>
<keyword evidence="5" id="KW-0597">Phosphoprotein</keyword>
<evidence type="ECO:0000259" key="13">
    <source>
        <dbReference type="PROSITE" id="PS50109"/>
    </source>
</evidence>
<protein>
    <recommendedName>
        <fullName evidence="4">histidine kinase</fullName>
        <ecNumber evidence="4">2.7.13.3</ecNumber>
    </recommendedName>
</protein>
<keyword evidence="11 12" id="KW-0472">Membrane</keyword>
<evidence type="ECO:0000256" key="10">
    <source>
        <dbReference type="ARBA" id="ARBA00023012"/>
    </source>
</evidence>
<evidence type="ECO:0000256" key="8">
    <source>
        <dbReference type="ARBA" id="ARBA00022777"/>
    </source>
</evidence>
<dbReference type="SMART" id="SM00304">
    <property type="entry name" value="HAMP"/>
    <property type="match status" value="1"/>
</dbReference>
<dbReference type="InterPro" id="IPR003594">
    <property type="entry name" value="HATPase_dom"/>
</dbReference>
<dbReference type="CDD" id="cd00075">
    <property type="entry name" value="HATPase"/>
    <property type="match status" value="1"/>
</dbReference>
<dbReference type="InterPro" id="IPR036890">
    <property type="entry name" value="HATPase_C_sf"/>
</dbReference>
<comment type="cofactor">
    <cofactor evidence="2">
        <name>a divalent metal cation</name>
        <dbReference type="ChEBI" id="CHEBI:60240"/>
    </cofactor>
</comment>
<proteinExistence type="predicted"/>
<comment type="catalytic activity">
    <reaction evidence="1">
        <text>ATP + protein L-histidine = ADP + protein N-phospho-L-histidine.</text>
        <dbReference type="EC" id="2.7.13.3"/>
    </reaction>
</comment>
<dbReference type="InterPro" id="IPR005467">
    <property type="entry name" value="His_kinase_dom"/>
</dbReference>
<dbReference type="PROSITE" id="PS50109">
    <property type="entry name" value="HIS_KIN"/>
    <property type="match status" value="1"/>
</dbReference>
<sequence length="471" mass="50554">MTIKVRLIASTAALLCVATIVIGIVAIGAVTRNMTDRIDGQLKEYLRQPTVQSVEIFTDGRGSRVEITSPYQTMATVLVDSDGRVVSLQRAGYSTDQLAPPSVPDPVPPPGTFQTVPATDGSVDYRIVTAQVRIHINDGRASKVFTLIVGYPLTEVAAVRGNLIGTMVVTVVLVSIASGVAGWWITRRGLQPVEDMIDTAAAIADGDLDRRAEAPGHTEMGRLSRSLNRMVGKLVDTINDREAGQARLRRFVADASHELRTPLATVGGYTELYASGGAPPGPKLDRAMSRIHAENQRMARLVNDLLLLARLDEDTPDVWEPCDLTRLARDCVDDATATSPGNPIELVAEESVMVRGDEARLRQVIANLINNTRQHTPPGTEVRVSVSTEDGDAVVTVTDAGPGIPVEHRERVFDRLYRVDPSRSRSTGGSGLGLAIVESIVTTHRGTVTVADARPGSVPPGTMVTVRLPAY</sequence>
<evidence type="ECO:0000256" key="11">
    <source>
        <dbReference type="ARBA" id="ARBA00023136"/>
    </source>
</evidence>
<name>A0A543AV11_9ACTN</name>
<dbReference type="Gene3D" id="6.10.340.10">
    <property type="match status" value="1"/>
</dbReference>
<organism evidence="15 16">
    <name type="scientific">Stackebrandtia endophytica</name>
    <dbReference type="NCBI Taxonomy" id="1496996"/>
    <lineage>
        <taxon>Bacteria</taxon>
        <taxon>Bacillati</taxon>
        <taxon>Actinomycetota</taxon>
        <taxon>Actinomycetes</taxon>
        <taxon>Glycomycetales</taxon>
        <taxon>Glycomycetaceae</taxon>
        <taxon>Stackebrandtia</taxon>
    </lineage>
</organism>
<dbReference type="RefSeq" id="WP_142037810.1">
    <property type="nucleotide sequence ID" value="NZ_JBHTGS010000001.1"/>
</dbReference>
<dbReference type="AlphaFoldDB" id="A0A543AV11"/>
<evidence type="ECO:0000256" key="9">
    <source>
        <dbReference type="ARBA" id="ARBA00022989"/>
    </source>
</evidence>
<evidence type="ECO:0000256" key="6">
    <source>
        <dbReference type="ARBA" id="ARBA00022679"/>
    </source>
</evidence>
<accession>A0A543AV11</accession>
<dbReference type="SUPFAM" id="SSF47384">
    <property type="entry name" value="Homodimeric domain of signal transducing histidine kinase"/>
    <property type="match status" value="1"/>
</dbReference>
<dbReference type="OrthoDB" id="9786919at2"/>
<gene>
    <name evidence="15" type="ORF">FB566_1948</name>
</gene>
<dbReference type="Proteomes" id="UP000317043">
    <property type="component" value="Unassembled WGS sequence"/>
</dbReference>
<dbReference type="GO" id="GO:0000155">
    <property type="term" value="F:phosphorelay sensor kinase activity"/>
    <property type="evidence" value="ECO:0007669"/>
    <property type="project" value="InterPro"/>
</dbReference>
<evidence type="ECO:0000259" key="14">
    <source>
        <dbReference type="PROSITE" id="PS50885"/>
    </source>
</evidence>
<evidence type="ECO:0000313" key="15">
    <source>
        <dbReference type="EMBL" id="TQL76419.1"/>
    </source>
</evidence>
<evidence type="ECO:0000256" key="5">
    <source>
        <dbReference type="ARBA" id="ARBA00022553"/>
    </source>
</evidence>
<dbReference type="Pfam" id="PF02518">
    <property type="entry name" value="HATPase_c"/>
    <property type="match status" value="1"/>
</dbReference>
<evidence type="ECO:0000256" key="7">
    <source>
        <dbReference type="ARBA" id="ARBA00022692"/>
    </source>
</evidence>
<dbReference type="PROSITE" id="PS50885">
    <property type="entry name" value="HAMP"/>
    <property type="match status" value="1"/>
</dbReference>
<dbReference type="PANTHER" id="PTHR45436">
    <property type="entry name" value="SENSOR HISTIDINE KINASE YKOH"/>
    <property type="match status" value="1"/>
</dbReference>
<dbReference type="InterPro" id="IPR003660">
    <property type="entry name" value="HAMP_dom"/>
</dbReference>
<keyword evidence="16" id="KW-1185">Reference proteome</keyword>
<evidence type="ECO:0000256" key="1">
    <source>
        <dbReference type="ARBA" id="ARBA00000085"/>
    </source>
</evidence>
<dbReference type="CDD" id="cd06225">
    <property type="entry name" value="HAMP"/>
    <property type="match status" value="1"/>
</dbReference>
<dbReference type="SMART" id="SM00388">
    <property type="entry name" value="HisKA"/>
    <property type="match status" value="1"/>
</dbReference>
<keyword evidence="7 12" id="KW-0812">Transmembrane</keyword>
<dbReference type="PANTHER" id="PTHR45436:SF5">
    <property type="entry name" value="SENSOR HISTIDINE KINASE TRCS"/>
    <property type="match status" value="1"/>
</dbReference>
<dbReference type="Gene3D" id="3.30.565.10">
    <property type="entry name" value="Histidine kinase-like ATPase, C-terminal domain"/>
    <property type="match status" value="1"/>
</dbReference>
<dbReference type="Pfam" id="PF00512">
    <property type="entry name" value="HisKA"/>
    <property type="match status" value="1"/>
</dbReference>
<dbReference type="InParanoid" id="A0A543AV11"/>
<dbReference type="FunFam" id="1.10.287.130:FF:000001">
    <property type="entry name" value="Two-component sensor histidine kinase"/>
    <property type="match status" value="1"/>
</dbReference>
<keyword evidence="8 15" id="KW-0418">Kinase</keyword>
<dbReference type="EC" id="2.7.13.3" evidence="4"/>
<dbReference type="InterPro" id="IPR036097">
    <property type="entry name" value="HisK_dim/P_sf"/>
</dbReference>
<dbReference type="InterPro" id="IPR004358">
    <property type="entry name" value="Sig_transdc_His_kin-like_C"/>
</dbReference>
<evidence type="ECO:0000256" key="3">
    <source>
        <dbReference type="ARBA" id="ARBA00004236"/>
    </source>
</evidence>
<feature type="domain" description="Histidine kinase" evidence="13">
    <location>
        <begin position="254"/>
        <end position="471"/>
    </location>
</feature>
<dbReference type="EMBL" id="VFOW01000001">
    <property type="protein sequence ID" value="TQL76419.1"/>
    <property type="molecule type" value="Genomic_DNA"/>
</dbReference>
<comment type="caution">
    <text evidence="15">The sequence shown here is derived from an EMBL/GenBank/DDBJ whole genome shotgun (WGS) entry which is preliminary data.</text>
</comment>
<dbReference type="InterPro" id="IPR003661">
    <property type="entry name" value="HisK_dim/P_dom"/>
</dbReference>
<evidence type="ECO:0000256" key="4">
    <source>
        <dbReference type="ARBA" id="ARBA00012438"/>
    </source>
</evidence>
<keyword evidence="6" id="KW-0808">Transferase</keyword>
<comment type="subcellular location">
    <subcellularLocation>
        <location evidence="3">Cell membrane</location>
    </subcellularLocation>
</comment>
<dbReference type="SUPFAM" id="SSF55874">
    <property type="entry name" value="ATPase domain of HSP90 chaperone/DNA topoisomerase II/histidine kinase"/>
    <property type="match status" value="1"/>
</dbReference>
<dbReference type="CDD" id="cd00082">
    <property type="entry name" value="HisKA"/>
    <property type="match status" value="1"/>
</dbReference>
<evidence type="ECO:0000256" key="12">
    <source>
        <dbReference type="SAM" id="Phobius"/>
    </source>
</evidence>
<feature type="transmembrane region" description="Helical" evidence="12">
    <location>
        <begin position="163"/>
        <end position="186"/>
    </location>
</feature>
<dbReference type="GO" id="GO:0005886">
    <property type="term" value="C:plasma membrane"/>
    <property type="evidence" value="ECO:0007669"/>
    <property type="project" value="UniProtKB-SubCell"/>
</dbReference>
<dbReference type="FunFam" id="3.30.565.10:FF:000006">
    <property type="entry name" value="Sensor histidine kinase WalK"/>
    <property type="match status" value="1"/>
</dbReference>
<feature type="domain" description="HAMP" evidence="14">
    <location>
        <begin position="187"/>
        <end position="239"/>
    </location>
</feature>
<dbReference type="SMART" id="SM00387">
    <property type="entry name" value="HATPase_c"/>
    <property type="match status" value="1"/>
</dbReference>
<dbReference type="InterPro" id="IPR050428">
    <property type="entry name" value="TCS_sensor_his_kinase"/>
</dbReference>
<keyword evidence="9 12" id="KW-1133">Transmembrane helix</keyword>
<dbReference type="Pfam" id="PF00672">
    <property type="entry name" value="HAMP"/>
    <property type="match status" value="1"/>
</dbReference>
<evidence type="ECO:0000313" key="16">
    <source>
        <dbReference type="Proteomes" id="UP000317043"/>
    </source>
</evidence>
<evidence type="ECO:0000256" key="2">
    <source>
        <dbReference type="ARBA" id="ARBA00001968"/>
    </source>
</evidence>
<dbReference type="GO" id="GO:0005509">
    <property type="term" value="F:calcium ion binding"/>
    <property type="evidence" value="ECO:0007669"/>
    <property type="project" value="UniProtKB-ARBA"/>
</dbReference>
<keyword evidence="10" id="KW-0902">Two-component regulatory system</keyword>
<dbReference type="PRINTS" id="PR00344">
    <property type="entry name" value="BCTRLSENSOR"/>
</dbReference>
<dbReference type="Gene3D" id="1.10.287.130">
    <property type="match status" value="1"/>
</dbReference>